<dbReference type="EC" id="2.7.9.1" evidence="3"/>
<dbReference type="PANTHER" id="PTHR22931">
    <property type="entry name" value="PHOSPHOENOLPYRUVATE DIKINASE-RELATED"/>
    <property type="match status" value="1"/>
</dbReference>
<keyword evidence="13" id="KW-0670">Pyruvate</keyword>
<accession>A0A644V0E2</accession>
<dbReference type="PROSITE" id="PS00742">
    <property type="entry name" value="PEP_ENZYMES_2"/>
    <property type="match status" value="1"/>
</dbReference>
<keyword evidence="5" id="KW-0479">Metal-binding</keyword>
<reference evidence="13" key="1">
    <citation type="submission" date="2019-08" db="EMBL/GenBank/DDBJ databases">
        <authorList>
            <person name="Kucharzyk K."/>
            <person name="Murdoch R.W."/>
            <person name="Higgins S."/>
            <person name="Loffler F."/>
        </authorList>
    </citation>
    <scope>NUCLEOTIDE SEQUENCE</scope>
</reference>
<dbReference type="NCBIfam" id="NF004531">
    <property type="entry name" value="PRK05878.1"/>
    <property type="match status" value="1"/>
</dbReference>
<gene>
    <name evidence="13" type="primary">ppdK_6</name>
    <name evidence="13" type="ORF">SDC9_30754</name>
</gene>
<dbReference type="GO" id="GO:0005524">
    <property type="term" value="F:ATP binding"/>
    <property type="evidence" value="ECO:0007669"/>
    <property type="project" value="UniProtKB-KW"/>
</dbReference>
<dbReference type="GO" id="GO:0046872">
    <property type="term" value="F:metal ion binding"/>
    <property type="evidence" value="ECO:0007669"/>
    <property type="project" value="UniProtKB-KW"/>
</dbReference>
<evidence type="ECO:0000256" key="2">
    <source>
        <dbReference type="ARBA" id="ARBA00007837"/>
    </source>
</evidence>
<evidence type="ECO:0000256" key="1">
    <source>
        <dbReference type="ARBA" id="ARBA00001946"/>
    </source>
</evidence>
<proteinExistence type="inferred from homology"/>
<dbReference type="InterPro" id="IPR010121">
    <property type="entry name" value="Pyruvate_phosphate_dikinase"/>
</dbReference>
<dbReference type="SUPFAM" id="SSF56059">
    <property type="entry name" value="Glutathione synthetase ATP-binding domain-like"/>
    <property type="match status" value="1"/>
</dbReference>
<evidence type="ECO:0000256" key="4">
    <source>
        <dbReference type="ARBA" id="ARBA00022679"/>
    </source>
</evidence>
<dbReference type="InterPro" id="IPR013815">
    <property type="entry name" value="ATP_grasp_subdomain_1"/>
</dbReference>
<dbReference type="Gene3D" id="3.50.30.10">
    <property type="entry name" value="Phosphohistidine domain"/>
    <property type="match status" value="1"/>
</dbReference>
<keyword evidence="8" id="KW-0067">ATP-binding</keyword>
<dbReference type="InterPro" id="IPR023151">
    <property type="entry name" value="PEP_util_CS"/>
</dbReference>
<evidence type="ECO:0000259" key="12">
    <source>
        <dbReference type="Pfam" id="PF02896"/>
    </source>
</evidence>
<dbReference type="SUPFAM" id="SSF52009">
    <property type="entry name" value="Phosphohistidine domain"/>
    <property type="match status" value="1"/>
</dbReference>
<dbReference type="PANTHER" id="PTHR22931:SF9">
    <property type="entry name" value="PYRUVATE, PHOSPHATE DIKINASE 1, CHLOROPLASTIC"/>
    <property type="match status" value="1"/>
</dbReference>
<dbReference type="PROSITE" id="PS00370">
    <property type="entry name" value="PEP_ENZYMES_PHOS_SITE"/>
    <property type="match status" value="1"/>
</dbReference>
<dbReference type="Gene3D" id="3.30.1490.20">
    <property type="entry name" value="ATP-grasp fold, A domain"/>
    <property type="match status" value="1"/>
</dbReference>
<dbReference type="InterPro" id="IPR018274">
    <property type="entry name" value="PEP_util_AS"/>
</dbReference>
<dbReference type="NCBIfam" id="TIGR01828">
    <property type="entry name" value="pyru_phos_dikin"/>
    <property type="match status" value="1"/>
</dbReference>
<evidence type="ECO:0000256" key="3">
    <source>
        <dbReference type="ARBA" id="ARBA00011994"/>
    </source>
</evidence>
<evidence type="ECO:0000256" key="5">
    <source>
        <dbReference type="ARBA" id="ARBA00022723"/>
    </source>
</evidence>
<keyword evidence="9" id="KW-0460">Magnesium</keyword>
<dbReference type="InterPro" id="IPR036637">
    <property type="entry name" value="Phosphohistidine_dom_sf"/>
</dbReference>
<evidence type="ECO:0000256" key="8">
    <source>
        <dbReference type="ARBA" id="ARBA00022840"/>
    </source>
</evidence>
<comment type="cofactor">
    <cofactor evidence="1">
        <name>Mg(2+)</name>
        <dbReference type="ChEBI" id="CHEBI:18420"/>
    </cofactor>
</comment>
<dbReference type="EMBL" id="VSSQ01000194">
    <property type="protein sequence ID" value="MPL84789.1"/>
    <property type="molecule type" value="Genomic_DNA"/>
</dbReference>
<comment type="caution">
    <text evidence="13">The sequence shown here is derived from an EMBL/GenBank/DDBJ whole genome shotgun (WGS) entry which is preliminary data.</text>
</comment>
<dbReference type="SUPFAM" id="SSF51621">
    <property type="entry name" value="Phosphoenolpyruvate/pyruvate domain"/>
    <property type="match status" value="1"/>
</dbReference>
<dbReference type="Gene3D" id="1.20.80.30">
    <property type="match status" value="1"/>
</dbReference>
<dbReference type="InterPro" id="IPR000121">
    <property type="entry name" value="PEP_util_C"/>
</dbReference>
<name>A0A644V0E2_9ZZZZ</name>
<dbReference type="InterPro" id="IPR008279">
    <property type="entry name" value="PEP-util_enz_mobile_dom"/>
</dbReference>
<keyword evidence="7 13" id="KW-0418">Kinase</keyword>
<dbReference type="Pfam" id="PF00391">
    <property type="entry name" value="PEP-utilizers"/>
    <property type="match status" value="1"/>
</dbReference>
<sequence length="908" mass="100049">MIMNKKRVYTFGNGKAEGQANMKNLLGGKGANLAEMNLIGVPVPPGFTITTEVCSEYYELGRDKVVSLLQEDVKNAIANIEQLMNATFGDIENPLLVSVRSGARASMPGMMDTILNLGLNDEVVEGLIRKTNNPRFAWDSYRRFVQMYGDVVLGMKPVNKEDIDPFEEIIEELKEERGVKLDNELSVDDLKLMVSKFKKAVKNQTGHDFPTSAYDQLWGAICAVFDSWMNDRAILYRKMEGIPAEWGTAVNVQAMVFGNMGETSATGVCFSRDAGSGEDLFNGEYLINAQGEDVVAGIRTPQQITKVGSQRWAELACVSEEERLAKYPSMEEAMPSIYAELDALQTKLENHYKDMQDMEFTVQEGKLWFLQTRNGKRTGFAMVKIAMDLLREGMIDEKTALLRVEPNKLDELLHPVFDKKALKVAPVIAKGLPASPGAATGQIVFFADDAAEWHAKGHKVIMVRIETSPEDLAGMAVAQGILTARGGMTSHAAVVARGMGKCCVSGAGALKIDYKNKTIQVGDLVLKEGDYISLNGSNGEVYLGQIQTKEAELSDDFRELMTLADKYTKLKVRTNADTPFDAQIARNFGAVGIGLCRTEHMFFEGEKIKAMREMILSEDTEGRVKALSKILPYQQADFKGIFRAMDGCPVTVRLLDPPLHEFVPHDLKGQEDMAAMMGVSVKKIQERVESLSEQNPMLGHRGCRLGNTYPEITEMQTLAILGAALELKAEGIHTYPEIMVPLIGNVVEFQQQEAVIRKTAEKLFAEKGDSIEFTVGTMIEVPRAALTADKVASSAEFFSFGTNDLTQMTFGYSRDDIASFLPVYLDKKILQVDPFQVLDQEGVGQLVRMATEKGRSIRPDLKCGICGEHGGEPSSVKFCHRVGLNYVSCSPFRVPIARLAAAQAAIEG</sequence>
<dbReference type="InterPro" id="IPR002192">
    <property type="entry name" value="PPDK_AMP/ATP-bd"/>
</dbReference>
<feature type="domain" description="PEP-utilising enzyme C-terminal" evidence="12">
    <location>
        <begin position="554"/>
        <end position="904"/>
    </location>
</feature>
<dbReference type="Gene3D" id="3.20.20.60">
    <property type="entry name" value="Phosphoenolpyruvate-binding domains"/>
    <property type="match status" value="1"/>
</dbReference>
<evidence type="ECO:0000256" key="7">
    <source>
        <dbReference type="ARBA" id="ARBA00022777"/>
    </source>
</evidence>
<evidence type="ECO:0000313" key="13">
    <source>
        <dbReference type="EMBL" id="MPL84789.1"/>
    </source>
</evidence>
<dbReference type="Gene3D" id="1.10.189.10">
    <property type="entry name" value="Pyruvate Phosphate Dikinase, domain 2"/>
    <property type="match status" value="1"/>
</dbReference>
<feature type="domain" description="Pyruvate phosphate dikinase AMP/ATP-binding" evidence="11">
    <location>
        <begin position="24"/>
        <end position="392"/>
    </location>
</feature>
<keyword evidence="6" id="KW-0547">Nucleotide-binding</keyword>
<dbReference type="AlphaFoldDB" id="A0A644V0E2"/>
<evidence type="ECO:0000256" key="9">
    <source>
        <dbReference type="ARBA" id="ARBA00022842"/>
    </source>
</evidence>
<evidence type="ECO:0000259" key="10">
    <source>
        <dbReference type="Pfam" id="PF00391"/>
    </source>
</evidence>
<feature type="domain" description="PEP-utilising enzyme mobile" evidence="10">
    <location>
        <begin position="459"/>
        <end position="539"/>
    </location>
</feature>
<dbReference type="Gene3D" id="3.30.470.20">
    <property type="entry name" value="ATP-grasp fold, B domain"/>
    <property type="match status" value="1"/>
</dbReference>
<dbReference type="PIRSF" id="PIRSF000853">
    <property type="entry name" value="PPDK"/>
    <property type="match status" value="1"/>
</dbReference>
<comment type="similarity">
    <text evidence="2">Belongs to the PEP-utilizing enzyme family.</text>
</comment>
<keyword evidence="4 13" id="KW-0808">Transferase</keyword>
<organism evidence="13">
    <name type="scientific">bioreactor metagenome</name>
    <dbReference type="NCBI Taxonomy" id="1076179"/>
    <lineage>
        <taxon>unclassified sequences</taxon>
        <taxon>metagenomes</taxon>
        <taxon>ecological metagenomes</taxon>
    </lineage>
</organism>
<dbReference type="InterPro" id="IPR040442">
    <property type="entry name" value="Pyrv_kinase-like_dom_sf"/>
</dbReference>
<evidence type="ECO:0000259" key="11">
    <source>
        <dbReference type="Pfam" id="PF01326"/>
    </source>
</evidence>
<evidence type="ECO:0000256" key="6">
    <source>
        <dbReference type="ARBA" id="ARBA00022741"/>
    </source>
</evidence>
<dbReference type="InterPro" id="IPR015813">
    <property type="entry name" value="Pyrv/PenolPyrv_kinase-like_dom"/>
</dbReference>
<dbReference type="GO" id="GO:0050242">
    <property type="term" value="F:pyruvate, phosphate dikinase activity"/>
    <property type="evidence" value="ECO:0007669"/>
    <property type="project" value="UniProtKB-EC"/>
</dbReference>
<dbReference type="Pfam" id="PF02896">
    <property type="entry name" value="PEP-utilizers_C"/>
    <property type="match status" value="1"/>
</dbReference>
<dbReference type="Pfam" id="PF01326">
    <property type="entry name" value="PPDK_N"/>
    <property type="match status" value="1"/>
</dbReference>
<protein>
    <recommendedName>
        <fullName evidence="3">pyruvate, phosphate dikinase</fullName>
        <ecNumber evidence="3">2.7.9.1</ecNumber>
    </recommendedName>
</protein>
<dbReference type="GO" id="GO:0016301">
    <property type="term" value="F:kinase activity"/>
    <property type="evidence" value="ECO:0007669"/>
    <property type="project" value="UniProtKB-KW"/>
</dbReference>